<accession>A0A1H9VI65</accession>
<dbReference type="RefSeq" id="WP_090888773.1">
    <property type="nucleotide sequence ID" value="NZ_FOGG01000043.1"/>
</dbReference>
<dbReference type="InterPro" id="IPR001451">
    <property type="entry name" value="Hexapep"/>
</dbReference>
<dbReference type="Pfam" id="PF00132">
    <property type="entry name" value="Hexapep"/>
    <property type="match status" value="2"/>
</dbReference>
<proteinExistence type="inferred from homology"/>
<dbReference type="EMBL" id="FOGG01000043">
    <property type="protein sequence ID" value="SES21211.1"/>
    <property type="molecule type" value="Genomic_DNA"/>
</dbReference>
<keyword evidence="3" id="KW-0677">Repeat</keyword>
<dbReference type="NCBIfam" id="TIGR03570">
    <property type="entry name" value="NeuD_NnaD"/>
    <property type="match status" value="1"/>
</dbReference>
<dbReference type="PANTHER" id="PTHR43300:SF7">
    <property type="entry name" value="UDP-N-ACETYLBACILLOSAMINE N-ACETYLTRANSFERASE"/>
    <property type="match status" value="1"/>
</dbReference>
<evidence type="ECO:0000256" key="1">
    <source>
        <dbReference type="ARBA" id="ARBA00007274"/>
    </source>
</evidence>
<evidence type="ECO:0000313" key="6">
    <source>
        <dbReference type="EMBL" id="SES21211.1"/>
    </source>
</evidence>
<evidence type="ECO:0000256" key="4">
    <source>
        <dbReference type="ARBA" id="ARBA00023315"/>
    </source>
</evidence>
<comment type="similarity">
    <text evidence="1">Belongs to the transferase hexapeptide repeat family.</text>
</comment>
<dbReference type="PROSITE" id="PS00101">
    <property type="entry name" value="HEXAPEP_TRANSFERASES"/>
    <property type="match status" value="1"/>
</dbReference>
<dbReference type="InterPro" id="IPR020019">
    <property type="entry name" value="AcTrfase_PglD-like"/>
</dbReference>
<protein>
    <submittedName>
        <fullName evidence="6">Sugar O-acyltransferase, sialic acid O-acetyltransferase NeuD family</fullName>
    </submittedName>
</protein>
<dbReference type="GO" id="GO:0016746">
    <property type="term" value="F:acyltransferase activity"/>
    <property type="evidence" value="ECO:0007669"/>
    <property type="project" value="UniProtKB-KW"/>
</dbReference>
<evidence type="ECO:0000313" key="7">
    <source>
        <dbReference type="Proteomes" id="UP000199572"/>
    </source>
</evidence>
<evidence type="ECO:0000256" key="3">
    <source>
        <dbReference type="ARBA" id="ARBA00022737"/>
    </source>
</evidence>
<dbReference type="CDD" id="cd03360">
    <property type="entry name" value="LbH_AT_putative"/>
    <property type="match status" value="1"/>
</dbReference>
<dbReference type="PANTHER" id="PTHR43300">
    <property type="entry name" value="ACETYLTRANSFERASE"/>
    <property type="match status" value="1"/>
</dbReference>
<keyword evidence="2 6" id="KW-0808">Transferase</keyword>
<dbReference type="SUPFAM" id="SSF51161">
    <property type="entry name" value="Trimeric LpxA-like enzymes"/>
    <property type="match status" value="1"/>
</dbReference>
<keyword evidence="7" id="KW-1185">Reference proteome</keyword>
<keyword evidence="4 6" id="KW-0012">Acyltransferase</keyword>
<dbReference type="AlphaFoldDB" id="A0A1H9VI65"/>
<evidence type="ECO:0000256" key="2">
    <source>
        <dbReference type="ARBA" id="ARBA00022679"/>
    </source>
</evidence>
<reference evidence="7" key="1">
    <citation type="submission" date="2016-10" db="EMBL/GenBank/DDBJ databases">
        <authorList>
            <person name="Varghese N."/>
            <person name="Submissions S."/>
        </authorList>
    </citation>
    <scope>NUCLEOTIDE SEQUENCE [LARGE SCALE GENOMIC DNA]</scope>
    <source>
        <strain evidence="7">DSM 18610</strain>
    </source>
</reference>
<feature type="active site" description="Proton acceptor" evidence="5">
    <location>
        <position position="137"/>
    </location>
</feature>
<gene>
    <name evidence="6" type="ORF">SAMN04488023_14325</name>
</gene>
<sequence>MTKVYILGAGNHATELSEYIGATPNFSIEGYIVNVEDQNNHSRFEQQTLFIEDFLTQVSPSNDIKIISGFSDLKRKPFIELLEQKGYQFINVIHPHNYISPSITIGTGNCIAPNCVINTNVSIANHCIINANCSVSHDCVIENYATISPGVTLAGNVRIGENVFIGSGATIIPNITVARGAYIAAGACVTKDVPADVMIAGVPAKIKKDLIPMITNIFR</sequence>
<dbReference type="Gene3D" id="2.160.10.10">
    <property type="entry name" value="Hexapeptide repeat proteins"/>
    <property type="match status" value="1"/>
</dbReference>
<dbReference type="OrthoDB" id="9794407at2"/>
<dbReference type="Proteomes" id="UP000199572">
    <property type="component" value="Unassembled WGS sequence"/>
</dbReference>
<dbReference type="InterPro" id="IPR050179">
    <property type="entry name" value="Trans_hexapeptide_repeat"/>
</dbReference>
<dbReference type="InterPro" id="IPR018357">
    <property type="entry name" value="Hexapep_transf_CS"/>
</dbReference>
<feature type="site" description="Increases basicity of active site His" evidence="5">
    <location>
        <position position="138"/>
    </location>
</feature>
<dbReference type="InterPro" id="IPR011004">
    <property type="entry name" value="Trimer_LpxA-like_sf"/>
</dbReference>
<evidence type="ECO:0000256" key="5">
    <source>
        <dbReference type="PIRSR" id="PIRSR620019-1"/>
    </source>
</evidence>
<organism evidence="6 7">
    <name type="scientific">Pedobacter rhizosphaerae</name>
    <dbReference type="NCBI Taxonomy" id="390241"/>
    <lineage>
        <taxon>Bacteria</taxon>
        <taxon>Pseudomonadati</taxon>
        <taxon>Bacteroidota</taxon>
        <taxon>Sphingobacteriia</taxon>
        <taxon>Sphingobacteriales</taxon>
        <taxon>Sphingobacteriaceae</taxon>
        <taxon>Pedobacter</taxon>
    </lineage>
</organism>
<name>A0A1H9VI65_9SPHI</name>
<dbReference type="STRING" id="390241.SAMN04488023_14325"/>